<dbReference type="Pfam" id="PF07687">
    <property type="entry name" value="M20_dimer"/>
    <property type="match status" value="1"/>
</dbReference>
<keyword evidence="6" id="KW-1185">Reference proteome</keyword>
<dbReference type="InterPro" id="IPR011650">
    <property type="entry name" value="Peptidase_M20_dimer"/>
</dbReference>
<dbReference type="NCBIfam" id="NF005914">
    <property type="entry name" value="PRK07907.1"/>
    <property type="match status" value="1"/>
</dbReference>
<keyword evidence="2" id="KW-0479">Metal-binding</keyword>
<proteinExistence type="predicted"/>
<gene>
    <name evidence="5" type="ORF">IGS68_12195</name>
</gene>
<name>A0ABX7BC10_9PROT</name>
<protein>
    <submittedName>
        <fullName evidence="5">Dipeptidase</fullName>
    </submittedName>
</protein>
<evidence type="ECO:0000313" key="6">
    <source>
        <dbReference type="Proteomes" id="UP000595197"/>
    </source>
</evidence>
<dbReference type="NCBIfam" id="NF006579">
    <property type="entry name" value="PRK09104.1"/>
    <property type="match status" value="1"/>
</dbReference>
<dbReference type="Gene3D" id="3.30.70.360">
    <property type="match status" value="1"/>
</dbReference>
<dbReference type="Pfam" id="PF01546">
    <property type="entry name" value="Peptidase_M20"/>
    <property type="match status" value="1"/>
</dbReference>
<reference evidence="5" key="1">
    <citation type="submission" date="2021-02" db="EMBL/GenBank/DDBJ databases">
        <title>Skermanella TT6 skin isolate.</title>
        <authorList>
            <person name="Lee K."/>
            <person name="Ganzorig M."/>
        </authorList>
    </citation>
    <scope>NUCLEOTIDE SEQUENCE</scope>
    <source>
        <strain evidence="5">TT6</strain>
    </source>
</reference>
<dbReference type="EMBL" id="CP067420">
    <property type="protein sequence ID" value="QQP91911.1"/>
    <property type="molecule type" value="Genomic_DNA"/>
</dbReference>
<sequence>MFSVAPVLDHLDRDFDAAVGRLCDLLRIRSVSTDPAYAGETRQAAQWLADQLTGMGFEASLRDTPGHPMVVAHHPGPEGATGPHLLYYGHYDVQPPEPLELWNSPPFEPTVVDARHGKRVVARGAVDDKGQVMTFIEAFRAWHAVHGTMPARITVLLEGEEETGSPNLVPFLEANKAELRADVCVVTDTNSWNIETPAITCMLRGMLYLEVTLHGPSHDLHSGMYGGAVLNPNNALVRILGQIHDEAGRVQFPGFYDDVVPLSEAEREQWRGLGFDESGFLAGVGLKTPRGEEGWSTLERVWARPTCDINGMWGGYTGAGSKTVIPAQASAKFSCRLVAGQDPKKILAGIWEFLDARTPADCRWEIKTFGNSPAIKVPAEQPLMQKAMAGLADIYGRPPVLIGSGGSIPVVGYIQQILGFDSILVGFGLEDDLIHSPNEKFELKCYRNGMRSHAAILARMAEG</sequence>
<feature type="domain" description="Peptidase M20 dimerisation" evidence="4">
    <location>
        <begin position="204"/>
        <end position="361"/>
    </location>
</feature>
<dbReference type="PANTHER" id="PTHR43270:SF12">
    <property type="entry name" value="SUCCINYL-DIAMINOPIMELATE DESUCCINYLASE"/>
    <property type="match status" value="1"/>
</dbReference>
<keyword evidence="1" id="KW-0645">Protease</keyword>
<accession>A0ABX7BC10</accession>
<dbReference type="RefSeq" id="WP_201080322.1">
    <property type="nucleotide sequence ID" value="NZ_CP067420.1"/>
</dbReference>
<dbReference type="InterPro" id="IPR002933">
    <property type="entry name" value="Peptidase_M20"/>
</dbReference>
<dbReference type="SUPFAM" id="SSF53187">
    <property type="entry name" value="Zn-dependent exopeptidases"/>
    <property type="match status" value="1"/>
</dbReference>
<dbReference type="InterPro" id="IPR051458">
    <property type="entry name" value="Cyt/Met_Dipeptidase"/>
</dbReference>
<keyword evidence="3" id="KW-0378">Hydrolase</keyword>
<evidence type="ECO:0000256" key="2">
    <source>
        <dbReference type="ARBA" id="ARBA00022723"/>
    </source>
</evidence>
<dbReference type="Proteomes" id="UP000595197">
    <property type="component" value="Chromosome"/>
</dbReference>
<evidence type="ECO:0000256" key="1">
    <source>
        <dbReference type="ARBA" id="ARBA00022670"/>
    </source>
</evidence>
<dbReference type="PANTHER" id="PTHR43270">
    <property type="entry name" value="BETA-ALA-HIS DIPEPTIDASE"/>
    <property type="match status" value="1"/>
</dbReference>
<organism evidence="5 6">
    <name type="scientific">Skermanella cutis</name>
    <dbReference type="NCBI Taxonomy" id="2775420"/>
    <lineage>
        <taxon>Bacteria</taxon>
        <taxon>Pseudomonadati</taxon>
        <taxon>Pseudomonadota</taxon>
        <taxon>Alphaproteobacteria</taxon>
        <taxon>Rhodospirillales</taxon>
        <taxon>Azospirillaceae</taxon>
        <taxon>Skermanella</taxon>
    </lineage>
</organism>
<dbReference type="Gene3D" id="3.40.630.10">
    <property type="entry name" value="Zn peptidases"/>
    <property type="match status" value="1"/>
</dbReference>
<evidence type="ECO:0000259" key="4">
    <source>
        <dbReference type="Pfam" id="PF07687"/>
    </source>
</evidence>
<evidence type="ECO:0000313" key="5">
    <source>
        <dbReference type="EMBL" id="QQP91911.1"/>
    </source>
</evidence>
<dbReference type="NCBIfam" id="NF006053">
    <property type="entry name" value="PRK08201.1"/>
    <property type="match status" value="1"/>
</dbReference>
<evidence type="ECO:0000256" key="3">
    <source>
        <dbReference type="ARBA" id="ARBA00022801"/>
    </source>
</evidence>